<feature type="transmembrane region" description="Helical" evidence="1">
    <location>
        <begin position="42"/>
        <end position="59"/>
    </location>
</feature>
<dbReference type="STRING" id="454006.SAMN05421825_2773"/>
<keyword evidence="1" id="KW-0472">Membrane</keyword>
<evidence type="ECO:0000313" key="2">
    <source>
        <dbReference type="EMBL" id="SDG14006.1"/>
    </source>
</evidence>
<sequence length="121" mass="14392">MFTIHHFYQVLCGLDPVIIVMVFNFWMNLIIYQFCKIDKNEFPIYIIFFQNSIYSFLMASRDLYIIYKNTEFPINKAFINIISIIGYQCDPFFEAHISIILDISLLSVYLSFYATCSTIFK</sequence>
<evidence type="ECO:0000256" key="1">
    <source>
        <dbReference type="SAM" id="Phobius"/>
    </source>
</evidence>
<keyword evidence="1" id="KW-1133">Transmembrane helix</keyword>
<dbReference type="AlphaFoldDB" id="A0A1G7RTC4"/>
<evidence type="ECO:0000313" key="3">
    <source>
        <dbReference type="Proteomes" id="UP000199203"/>
    </source>
</evidence>
<organism evidence="2 3">
    <name type="scientific">Epilithonimonas hungarica</name>
    <dbReference type="NCBI Taxonomy" id="454006"/>
    <lineage>
        <taxon>Bacteria</taxon>
        <taxon>Pseudomonadati</taxon>
        <taxon>Bacteroidota</taxon>
        <taxon>Flavobacteriia</taxon>
        <taxon>Flavobacteriales</taxon>
        <taxon>Weeksellaceae</taxon>
        <taxon>Chryseobacterium group</taxon>
        <taxon>Epilithonimonas</taxon>
    </lineage>
</organism>
<feature type="transmembrane region" description="Helical" evidence="1">
    <location>
        <begin position="97"/>
        <end position="120"/>
    </location>
</feature>
<name>A0A1G7RTC4_9FLAO</name>
<keyword evidence="1" id="KW-0812">Transmembrane</keyword>
<accession>A0A1G7RTC4</accession>
<dbReference type="Proteomes" id="UP000199203">
    <property type="component" value="Unassembled WGS sequence"/>
</dbReference>
<gene>
    <name evidence="2" type="ORF">SAMN05421825_2773</name>
</gene>
<keyword evidence="3" id="KW-1185">Reference proteome</keyword>
<reference evidence="3" key="1">
    <citation type="submission" date="2016-10" db="EMBL/GenBank/DDBJ databases">
        <authorList>
            <person name="Varghese N."/>
            <person name="Submissions S."/>
        </authorList>
    </citation>
    <scope>NUCLEOTIDE SEQUENCE [LARGE SCALE GENOMIC DNA]</scope>
    <source>
        <strain evidence="3">DSM 19684</strain>
    </source>
</reference>
<feature type="transmembrane region" description="Helical" evidence="1">
    <location>
        <begin position="6"/>
        <end position="30"/>
    </location>
</feature>
<proteinExistence type="predicted"/>
<protein>
    <submittedName>
        <fullName evidence="2">Uncharacterized protein</fullName>
    </submittedName>
</protein>
<dbReference type="EMBL" id="FNBH01000003">
    <property type="protein sequence ID" value="SDG14006.1"/>
    <property type="molecule type" value="Genomic_DNA"/>
</dbReference>